<proteinExistence type="predicted"/>
<evidence type="ECO:0000256" key="1">
    <source>
        <dbReference type="SAM" id="SignalP"/>
    </source>
</evidence>
<evidence type="ECO:0008006" key="4">
    <source>
        <dbReference type="Google" id="ProtNLM"/>
    </source>
</evidence>
<dbReference type="Proteomes" id="UP000434172">
    <property type="component" value="Unassembled WGS sequence"/>
</dbReference>
<keyword evidence="3" id="KW-1185">Reference proteome</keyword>
<comment type="caution">
    <text evidence="2">The sequence shown here is derived from an EMBL/GenBank/DDBJ whole genome shotgun (WGS) entry which is preliminary data.</text>
</comment>
<protein>
    <recommendedName>
        <fullName evidence="4">Secreted protein</fullName>
    </recommendedName>
</protein>
<accession>A0A8H3WES6</accession>
<name>A0A8H3WES6_9PEZI</name>
<reference evidence="2 3" key="1">
    <citation type="submission" date="2019-12" db="EMBL/GenBank/DDBJ databases">
        <title>A genome sequence resource for the geographically widespread anthracnose pathogen Colletotrichum asianum.</title>
        <authorList>
            <person name="Meng Y."/>
        </authorList>
    </citation>
    <scope>NUCLEOTIDE SEQUENCE [LARGE SCALE GENOMIC DNA]</scope>
    <source>
        <strain evidence="2 3">ICMP 18580</strain>
    </source>
</reference>
<evidence type="ECO:0000313" key="3">
    <source>
        <dbReference type="Proteomes" id="UP000434172"/>
    </source>
</evidence>
<dbReference type="EMBL" id="WOWK01000054">
    <property type="protein sequence ID" value="KAF0323223.1"/>
    <property type="molecule type" value="Genomic_DNA"/>
</dbReference>
<sequence length="71" mass="7846">MLLFPSAGQPPPHRRISSPLLLLLLSTSTSNLLSRLSPRIGFCRNSFQGFPVLFFPACFLGARPRSSFQVV</sequence>
<evidence type="ECO:0000313" key="2">
    <source>
        <dbReference type="EMBL" id="KAF0323223.1"/>
    </source>
</evidence>
<keyword evidence="1" id="KW-0732">Signal</keyword>
<dbReference type="AlphaFoldDB" id="A0A8H3WES6"/>
<feature type="chain" id="PRO_5034409659" description="Secreted protein" evidence="1">
    <location>
        <begin position="35"/>
        <end position="71"/>
    </location>
</feature>
<gene>
    <name evidence="2" type="ORF">GQ607_009562</name>
</gene>
<organism evidence="2 3">
    <name type="scientific">Colletotrichum asianum</name>
    <dbReference type="NCBI Taxonomy" id="702518"/>
    <lineage>
        <taxon>Eukaryota</taxon>
        <taxon>Fungi</taxon>
        <taxon>Dikarya</taxon>
        <taxon>Ascomycota</taxon>
        <taxon>Pezizomycotina</taxon>
        <taxon>Sordariomycetes</taxon>
        <taxon>Hypocreomycetidae</taxon>
        <taxon>Glomerellales</taxon>
        <taxon>Glomerellaceae</taxon>
        <taxon>Colletotrichum</taxon>
        <taxon>Colletotrichum gloeosporioides species complex</taxon>
    </lineage>
</organism>
<feature type="signal peptide" evidence="1">
    <location>
        <begin position="1"/>
        <end position="34"/>
    </location>
</feature>